<dbReference type="PROSITE" id="PS51077">
    <property type="entry name" value="HTH_ICLR"/>
    <property type="match status" value="1"/>
</dbReference>
<dbReference type="Proteomes" id="UP000647860">
    <property type="component" value="Unassembled WGS sequence"/>
</dbReference>
<keyword evidence="1" id="KW-0805">Transcription regulation</keyword>
<dbReference type="SUPFAM" id="SSF46785">
    <property type="entry name" value="Winged helix' DNA-binding domain"/>
    <property type="match status" value="1"/>
</dbReference>
<feature type="domain" description="IclR-ED" evidence="5">
    <location>
        <begin position="55"/>
        <end position="242"/>
    </location>
</feature>
<feature type="domain" description="HTH iclR-type" evidence="4">
    <location>
        <begin position="1"/>
        <end position="61"/>
    </location>
</feature>
<dbReference type="Gene3D" id="3.30.450.40">
    <property type="match status" value="1"/>
</dbReference>
<protein>
    <submittedName>
        <fullName evidence="6">IclR family transcriptional regulator</fullName>
    </submittedName>
</protein>
<dbReference type="InterPro" id="IPR036390">
    <property type="entry name" value="WH_DNA-bd_sf"/>
</dbReference>
<dbReference type="PROSITE" id="PS51078">
    <property type="entry name" value="ICLR_ED"/>
    <property type="match status" value="1"/>
</dbReference>
<accession>A0ABQ4IFK0</accession>
<dbReference type="PANTHER" id="PTHR30136:SF24">
    <property type="entry name" value="HTH-TYPE TRANSCRIPTIONAL REPRESSOR ALLR"/>
    <property type="match status" value="1"/>
</dbReference>
<organism evidence="6 7">
    <name type="scientific">Micromonospora gifhornensis</name>
    <dbReference type="NCBI Taxonomy" id="84594"/>
    <lineage>
        <taxon>Bacteria</taxon>
        <taxon>Bacillati</taxon>
        <taxon>Actinomycetota</taxon>
        <taxon>Actinomycetes</taxon>
        <taxon>Micromonosporales</taxon>
        <taxon>Micromonosporaceae</taxon>
        <taxon>Micromonospora</taxon>
    </lineage>
</organism>
<sequence length="242" mass="26172">MESVGNALRALLYLGAQESVSVADLGRHLQVAPSTAHRLLSTLKEFDFARQDDSRRYRLGPAAHEVATRQAPWDVVAAVRPHMEHLAATTRETVNLIGLQGACVVFLDGVESTQTVRVGVRTGDRLPAYTTAGGKALLAQMRPKDIRALHPRTLAALTAATITTTDQLIKELDAVRSRGYASNIEECVDGVYAVGVAVVHPTRGAVAALTISAPAHRVDERRADLLAQHLLHANTRLTQGWR</sequence>
<dbReference type="RefSeq" id="WP_102657163.1">
    <property type="nucleotide sequence ID" value="NZ_BAAAGZ010000012.1"/>
</dbReference>
<evidence type="ECO:0000256" key="1">
    <source>
        <dbReference type="ARBA" id="ARBA00023015"/>
    </source>
</evidence>
<dbReference type="InterPro" id="IPR050707">
    <property type="entry name" value="HTH_MetabolicPath_Reg"/>
</dbReference>
<proteinExistence type="predicted"/>
<dbReference type="SMART" id="SM00346">
    <property type="entry name" value="HTH_ICLR"/>
    <property type="match status" value="1"/>
</dbReference>
<evidence type="ECO:0000259" key="5">
    <source>
        <dbReference type="PROSITE" id="PS51078"/>
    </source>
</evidence>
<evidence type="ECO:0000256" key="3">
    <source>
        <dbReference type="ARBA" id="ARBA00023163"/>
    </source>
</evidence>
<gene>
    <name evidence="6" type="ORF">Vgi01_33680</name>
</gene>
<evidence type="ECO:0000259" key="4">
    <source>
        <dbReference type="PROSITE" id="PS51077"/>
    </source>
</evidence>
<dbReference type="InterPro" id="IPR029016">
    <property type="entry name" value="GAF-like_dom_sf"/>
</dbReference>
<dbReference type="InterPro" id="IPR014757">
    <property type="entry name" value="Tscrpt_reg_IclR_C"/>
</dbReference>
<keyword evidence="3" id="KW-0804">Transcription</keyword>
<dbReference type="EMBL" id="BOPA01000021">
    <property type="protein sequence ID" value="GIJ16684.1"/>
    <property type="molecule type" value="Genomic_DNA"/>
</dbReference>
<keyword evidence="7" id="KW-1185">Reference proteome</keyword>
<dbReference type="PANTHER" id="PTHR30136">
    <property type="entry name" value="HELIX-TURN-HELIX TRANSCRIPTIONAL REGULATOR, ICLR FAMILY"/>
    <property type="match status" value="1"/>
</dbReference>
<dbReference type="Pfam" id="PF09339">
    <property type="entry name" value="HTH_IclR"/>
    <property type="match status" value="1"/>
</dbReference>
<name>A0ABQ4IFK0_9ACTN</name>
<dbReference type="Gene3D" id="1.10.10.10">
    <property type="entry name" value="Winged helix-like DNA-binding domain superfamily/Winged helix DNA-binding domain"/>
    <property type="match status" value="1"/>
</dbReference>
<comment type="caution">
    <text evidence="6">The sequence shown here is derived from an EMBL/GenBank/DDBJ whole genome shotgun (WGS) entry which is preliminary data.</text>
</comment>
<evidence type="ECO:0000256" key="2">
    <source>
        <dbReference type="ARBA" id="ARBA00023125"/>
    </source>
</evidence>
<keyword evidence="2" id="KW-0238">DNA-binding</keyword>
<evidence type="ECO:0000313" key="6">
    <source>
        <dbReference type="EMBL" id="GIJ16684.1"/>
    </source>
</evidence>
<dbReference type="SUPFAM" id="SSF55781">
    <property type="entry name" value="GAF domain-like"/>
    <property type="match status" value="1"/>
</dbReference>
<reference evidence="6 7" key="1">
    <citation type="submission" date="2021-01" db="EMBL/GenBank/DDBJ databases">
        <title>Whole genome shotgun sequence of Verrucosispora gifhornensis NBRC 16317.</title>
        <authorList>
            <person name="Komaki H."/>
            <person name="Tamura T."/>
        </authorList>
    </citation>
    <scope>NUCLEOTIDE SEQUENCE [LARGE SCALE GENOMIC DNA]</scope>
    <source>
        <strain evidence="6 7">NBRC 16317</strain>
    </source>
</reference>
<dbReference type="InterPro" id="IPR036388">
    <property type="entry name" value="WH-like_DNA-bd_sf"/>
</dbReference>
<evidence type="ECO:0000313" key="7">
    <source>
        <dbReference type="Proteomes" id="UP000647860"/>
    </source>
</evidence>
<dbReference type="Pfam" id="PF01614">
    <property type="entry name" value="IclR_C"/>
    <property type="match status" value="1"/>
</dbReference>
<dbReference type="InterPro" id="IPR005471">
    <property type="entry name" value="Tscrpt_reg_IclR_N"/>
</dbReference>